<dbReference type="Pfam" id="PF13828">
    <property type="entry name" value="DUF4190"/>
    <property type="match status" value="1"/>
</dbReference>
<dbReference type="Proteomes" id="UP000503441">
    <property type="component" value="Chromosome"/>
</dbReference>
<feature type="region of interest" description="Disordered" evidence="1">
    <location>
        <begin position="1"/>
        <end position="39"/>
    </location>
</feature>
<feature type="domain" description="DUF4190" evidence="3">
    <location>
        <begin position="64"/>
        <end position="115"/>
    </location>
</feature>
<accession>A0ABX6JVB0</accession>
<protein>
    <submittedName>
        <fullName evidence="4">DUF4190 domain-containing protein</fullName>
    </submittedName>
</protein>
<sequence length="138" mass="14581">MSTPNVPQQPTAPQQPGYSAPQYTPQNPAPHQSYPQAPASAQFTQQAQSAASKTTTLDKTNTFALVSIILAFISPIAAIVFGHLSLSQIKRTGDAGRGMALTGLIIGYVYAVSIVFFVIAYVGLIVALVGSASYMSRY</sequence>
<keyword evidence="2" id="KW-0472">Membrane</keyword>
<dbReference type="InterPro" id="IPR025241">
    <property type="entry name" value="DUF4190"/>
</dbReference>
<dbReference type="RefSeq" id="WP_166329492.1">
    <property type="nucleotide sequence ID" value="NZ_CP049933.1"/>
</dbReference>
<reference evidence="4 5" key="1">
    <citation type="submission" date="2020-03" db="EMBL/GenBank/DDBJ databases">
        <title>Leucobacter sp. nov., isolated from beetles.</title>
        <authorList>
            <person name="Hyun D.-W."/>
            <person name="Bae J.-W."/>
        </authorList>
    </citation>
    <scope>NUCLEOTIDE SEQUENCE [LARGE SCALE GENOMIC DNA]</scope>
    <source>
        <strain evidence="4 5">HDW9A</strain>
    </source>
</reference>
<keyword evidence="2" id="KW-1133">Transmembrane helix</keyword>
<evidence type="ECO:0000313" key="4">
    <source>
        <dbReference type="EMBL" id="QIM18168.1"/>
    </source>
</evidence>
<feature type="transmembrane region" description="Helical" evidence="2">
    <location>
        <begin position="105"/>
        <end position="129"/>
    </location>
</feature>
<evidence type="ECO:0000259" key="3">
    <source>
        <dbReference type="Pfam" id="PF13828"/>
    </source>
</evidence>
<dbReference type="EMBL" id="CP049933">
    <property type="protein sequence ID" value="QIM18168.1"/>
    <property type="molecule type" value="Genomic_DNA"/>
</dbReference>
<evidence type="ECO:0000256" key="1">
    <source>
        <dbReference type="SAM" id="MobiDB-lite"/>
    </source>
</evidence>
<organism evidence="4 5">
    <name type="scientific">Leucobacter coleopterorum</name>
    <dbReference type="NCBI Taxonomy" id="2714933"/>
    <lineage>
        <taxon>Bacteria</taxon>
        <taxon>Bacillati</taxon>
        <taxon>Actinomycetota</taxon>
        <taxon>Actinomycetes</taxon>
        <taxon>Micrococcales</taxon>
        <taxon>Microbacteriaceae</taxon>
        <taxon>Leucobacter</taxon>
    </lineage>
</organism>
<feature type="compositionally biased region" description="Polar residues" evidence="1">
    <location>
        <begin position="1"/>
        <end position="35"/>
    </location>
</feature>
<proteinExistence type="predicted"/>
<name>A0ABX6JVB0_9MICO</name>
<keyword evidence="5" id="KW-1185">Reference proteome</keyword>
<keyword evidence="2" id="KW-0812">Transmembrane</keyword>
<evidence type="ECO:0000256" key="2">
    <source>
        <dbReference type="SAM" id="Phobius"/>
    </source>
</evidence>
<feature type="transmembrane region" description="Helical" evidence="2">
    <location>
        <begin position="63"/>
        <end position="84"/>
    </location>
</feature>
<evidence type="ECO:0000313" key="5">
    <source>
        <dbReference type="Proteomes" id="UP000503441"/>
    </source>
</evidence>
<gene>
    <name evidence="4" type="ORF">G7066_04930</name>
</gene>